<dbReference type="InterPro" id="IPR006083">
    <property type="entry name" value="PRK/URK"/>
</dbReference>
<accession>A0ABY7BEL7</accession>
<keyword evidence="2" id="KW-0808">Transferase</keyword>
<evidence type="ECO:0000313" key="2">
    <source>
        <dbReference type="EMBL" id="WAM31263.1"/>
    </source>
</evidence>
<dbReference type="PRINTS" id="PR00988">
    <property type="entry name" value="URIDINKINASE"/>
</dbReference>
<proteinExistence type="predicted"/>
<dbReference type="Gene3D" id="3.40.50.300">
    <property type="entry name" value="P-loop containing nucleotide triphosphate hydrolases"/>
    <property type="match status" value="1"/>
</dbReference>
<dbReference type="GO" id="GO:0016301">
    <property type="term" value="F:kinase activity"/>
    <property type="evidence" value="ECO:0007669"/>
    <property type="project" value="UniProtKB-KW"/>
</dbReference>
<dbReference type="EMBL" id="CP113864">
    <property type="protein sequence ID" value="WAM31263.1"/>
    <property type="molecule type" value="Genomic_DNA"/>
</dbReference>
<evidence type="ECO:0000259" key="1">
    <source>
        <dbReference type="SMART" id="SM00382"/>
    </source>
</evidence>
<dbReference type="InterPro" id="IPR027417">
    <property type="entry name" value="P-loop_NTPase"/>
</dbReference>
<dbReference type="InterPro" id="IPR018163">
    <property type="entry name" value="Thr/Ala-tRNA-synth_IIc_edit"/>
</dbReference>
<dbReference type="Pfam" id="PF00485">
    <property type="entry name" value="PRK"/>
    <property type="match status" value="1"/>
</dbReference>
<gene>
    <name evidence="2" type="ORF">OTJ99_002102</name>
</gene>
<dbReference type="SUPFAM" id="SSF55186">
    <property type="entry name" value="ThrRS/AlaRS common domain"/>
    <property type="match status" value="1"/>
</dbReference>
<dbReference type="PANTHER" id="PTHR10285">
    <property type="entry name" value="URIDINE KINASE"/>
    <property type="match status" value="1"/>
</dbReference>
<dbReference type="SUPFAM" id="SSF52540">
    <property type="entry name" value="P-loop containing nucleoside triphosphate hydrolases"/>
    <property type="match status" value="1"/>
</dbReference>
<keyword evidence="3" id="KW-1185">Reference proteome</keyword>
<sequence length="555" mass="64896">MMQERKDTAKIFFADINEYQEVPIGTMLINLVPKFQRLFKSPIVAAKVDNEIKELKYVISKDCKIRFIDMTQEDGIRIYRRSLIFVLIVATRTLFKEAVNVQHSLSKGLYCEVENRKLSDEDVLLIKQKMQEIIEKDIPFRREKVTKEEAVKLFESIGYLDKARTIRFSENEHVYIYYCGDFVDYFYGHMVPSTGYLKIFDLIRYQDGMVLLYPDKSDPFKFQEFVENKKLFAIYNEYKNWGRILKVTDVGELNEVIASGKIREFIRVSEALHEKKIAYIADEISQNPDIKVVLIAGPSSSGKTTFAQRLAIQLKVNGKNPVYIGLDDYFYEDKVPLDENGKPDYESIEAIDIELFNAQLKDLISGKEVILPKFDFINRKRTFQRRVRLEENDIIIIEGIHGLNSRLTPMIDDKNKFRIYVSALTHLNLDKHNRIQTTDYRLLRRIVRDARTRGASAKRTISMWPSVRNGEEKNIFPYQEMADSMFNSALIYELAVLKKYAVPLLKTITKEDEEYSEAQRLLHFLSFILSVDDEREIPPQSIIREFIGGSCFYDF</sequence>
<feature type="domain" description="AAA+ ATPase" evidence="1">
    <location>
        <begin position="289"/>
        <end position="448"/>
    </location>
</feature>
<dbReference type="CDD" id="cd02028">
    <property type="entry name" value="UMPK_like"/>
    <property type="match status" value="1"/>
</dbReference>
<organism evidence="2 3">
    <name type="scientific">Caldicellulosiruptor naganoensis</name>
    <dbReference type="NCBI Taxonomy" id="29324"/>
    <lineage>
        <taxon>Bacteria</taxon>
        <taxon>Bacillati</taxon>
        <taxon>Bacillota</taxon>
        <taxon>Bacillota incertae sedis</taxon>
        <taxon>Caldicellulosiruptorales</taxon>
        <taxon>Caldicellulosiruptoraceae</taxon>
        <taxon>Caldicellulosiruptor</taxon>
    </lineage>
</organism>
<dbReference type="InterPro" id="IPR003593">
    <property type="entry name" value="AAA+_ATPase"/>
</dbReference>
<evidence type="ECO:0000313" key="3">
    <source>
        <dbReference type="Proteomes" id="UP001164745"/>
    </source>
</evidence>
<name>A0ABY7BEL7_9FIRM</name>
<dbReference type="RefSeq" id="WP_235374980.1">
    <property type="nucleotide sequence ID" value="NZ_CP113864.1"/>
</dbReference>
<reference evidence="2" key="1">
    <citation type="submission" date="2022-12" db="EMBL/GenBank/DDBJ databases">
        <authorList>
            <person name="Bing R.G."/>
            <person name="Willard D.J."/>
            <person name="Manesh M.J.H."/>
            <person name="Laemthong T."/>
            <person name="Crosby J.R."/>
            <person name="Kelly R.M."/>
        </authorList>
    </citation>
    <scope>NUCLEOTIDE SEQUENCE</scope>
    <source>
        <strain evidence="2">DSM 8991</strain>
    </source>
</reference>
<keyword evidence="2" id="KW-0418">Kinase</keyword>
<protein>
    <submittedName>
        <fullName evidence="2">Nucleoside kinase</fullName>
    </submittedName>
</protein>
<dbReference type="Gene3D" id="3.30.980.10">
    <property type="entry name" value="Threonyl-trna Synthetase, Chain A, domain 2"/>
    <property type="match status" value="1"/>
</dbReference>
<dbReference type="Proteomes" id="UP001164745">
    <property type="component" value="Chromosome"/>
</dbReference>
<dbReference type="SMART" id="SM00382">
    <property type="entry name" value="AAA"/>
    <property type="match status" value="1"/>
</dbReference>